<dbReference type="STRING" id="71717.A0A4Y7SX05"/>
<comment type="caution">
    <text evidence="1">The sequence shown here is derived from an EMBL/GenBank/DDBJ whole genome shotgun (WGS) entry which is preliminary data.</text>
</comment>
<reference evidence="1 2" key="1">
    <citation type="journal article" date="2019" name="Nat. Ecol. Evol.">
        <title>Megaphylogeny resolves global patterns of mushroom evolution.</title>
        <authorList>
            <person name="Varga T."/>
            <person name="Krizsan K."/>
            <person name="Foldi C."/>
            <person name="Dima B."/>
            <person name="Sanchez-Garcia M."/>
            <person name="Sanchez-Ramirez S."/>
            <person name="Szollosi G.J."/>
            <person name="Szarkandi J.G."/>
            <person name="Papp V."/>
            <person name="Albert L."/>
            <person name="Andreopoulos W."/>
            <person name="Angelini C."/>
            <person name="Antonin V."/>
            <person name="Barry K.W."/>
            <person name="Bougher N.L."/>
            <person name="Buchanan P."/>
            <person name="Buyck B."/>
            <person name="Bense V."/>
            <person name="Catcheside P."/>
            <person name="Chovatia M."/>
            <person name="Cooper J."/>
            <person name="Damon W."/>
            <person name="Desjardin D."/>
            <person name="Finy P."/>
            <person name="Geml J."/>
            <person name="Haridas S."/>
            <person name="Hughes K."/>
            <person name="Justo A."/>
            <person name="Karasinski D."/>
            <person name="Kautmanova I."/>
            <person name="Kiss B."/>
            <person name="Kocsube S."/>
            <person name="Kotiranta H."/>
            <person name="LaButti K.M."/>
            <person name="Lechner B.E."/>
            <person name="Liimatainen K."/>
            <person name="Lipzen A."/>
            <person name="Lukacs Z."/>
            <person name="Mihaltcheva S."/>
            <person name="Morgado L.N."/>
            <person name="Niskanen T."/>
            <person name="Noordeloos M.E."/>
            <person name="Ohm R.A."/>
            <person name="Ortiz-Santana B."/>
            <person name="Ovrebo C."/>
            <person name="Racz N."/>
            <person name="Riley R."/>
            <person name="Savchenko A."/>
            <person name="Shiryaev A."/>
            <person name="Soop K."/>
            <person name="Spirin V."/>
            <person name="Szebenyi C."/>
            <person name="Tomsovsky M."/>
            <person name="Tulloss R.E."/>
            <person name="Uehling J."/>
            <person name="Grigoriev I.V."/>
            <person name="Vagvolgyi C."/>
            <person name="Papp T."/>
            <person name="Martin F.M."/>
            <person name="Miettinen O."/>
            <person name="Hibbett D.S."/>
            <person name="Nagy L.G."/>
        </authorList>
    </citation>
    <scope>NUCLEOTIDE SEQUENCE [LARGE SCALE GENOMIC DNA]</scope>
    <source>
        <strain evidence="1 2">FP101781</strain>
    </source>
</reference>
<protein>
    <recommendedName>
        <fullName evidence="3">DDE-1 domain-containing protein</fullName>
    </recommendedName>
</protein>
<evidence type="ECO:0000313" key="2">
    <source>
        <dbReference type="Proteomes" id="UP000298030"/>
    </source>
</evidence>
<dbReference type="EMBL" id="QPFP01000050">
    <property type="protein sequence ID" value="TEB26241.1"/>
    <property type="molecule type" value="Genomic_DNA"/>
</dbReference>
<proteinExistence type="predicted"/>
<evidence type="ECO:0000313" key="1">
    <source>
        <dbReference type="EMBL" id="TEB26241.1"/>
    </source>
</evidence>
<organism evidence="1 2">
    <name type="scientific">Coprinellus micaceus</name>
    <name type="common">Glistening ink-cap mushroom</name>
    <name type="synonym">Coprinus micaceus</name>
    <dbReference type="NCBI Taxonomy" id="71717"/>
    <lineage>
        <taxon>Eukaryota</taxon>
        <taxon>Fungi</taxon>
        <taxon>Dikarya</taxon>
        <taxon>Basidiomycota</taxon>
        <taxon>Agaricomycotina</taxon>
        <taxon>Agaricomycetes</taxon>
        <taxon>Agaricomycetidae</taxon>
        <taxon>Agaricales</taxon>
        <taxon>Agaricineae</taxon>
        <taxon>Psathyrellaceae</taxon>
        <taxon>Coprinellus</taxon>
    </lineage>
</organism>
<keyword evidence="2" id="KW-1185">Reference proteome</keyword>
<evidence type="ECO:0008006" key="3">
    <source>
        <dbReference type="Google" id="ProtNLM"/>
    </source>
</evidence>
<name>A0A4Y7SX05_COPMI</name>
<dbReference type="OrthoDB" id="3341102at2759"/>
<gene>
    <name evidence="1" type="ORF">FA13DRAFT_1756419</name>
</gene>
<dbReference type="AlphaFoldDB" id="A0A4Y7SX05"/>
<accession>A0A4Y7SX05</accession>
<dbReference type="Proteomes" id="UP000298030">
    <property type="component" value="Unassembled WGS sequence"/>
</dbReference>
<sequence length="187" mass="21642">MKWSRRKSTKASQKLPDDYVEQCARSALRKAKNIKEFDIPSSLWVNSDRTQVIYAPGDKMTWAETGAKQVGSVGVEEKRVFTLMVSIASDGQVLPFQAIYEGKTEKSVPSKDARNRRECDDIGCCFHFSGMKTYWSNQETMRSFVEEILVPYFDRQRKRLGLPANQKAMWTIDVYSVHRSEEFRAYM</sequence>